<feature type="active site" description="Charge relay system" evidence="26">
    <location>
        <position position="419"/>
    </location>
</feature>
<dbReference type="PRINTS" id="PR00723">
    <property type="entry name" value="SUBTILISIN"/>
</dbReference>
<feature type="signal peptide" evidence="29">
    <location>
        <begin position="1"/>
        <end position="19"/>
    </location>
</feature>
<evidence type="ECO:0000256" key="1">
    <source>
        <dbReference type="ARBA" id="ARBA00004123"/>
    </source>
</evidence>
<evidence type="ECO:0000259" key="30">
    <source>
        <dbReference type="PROSITE" id="PS50127"/>
    </source>
</evidence>
<dbReference type="GO" id="GO:0004252">
    <property type="term" value="F:serine-type endopeptidase activity"/>
    <property type="evidence" value="ECO:0007669"/>
    <property type="project" value="UniProtKB-UniRule"/>
</dbReference>
<dbReference type="InterPro" id="IPR050131">
    <property type="entry name" value="Peptidase_S8_subtilisin-like"/>
</dbReference>
<dbReference type="SMART" id="SM00212">
    <property type="entry name" value="UBCc"/>
    <property type="match status" value="1"/>
</dbReference>
<dbReference type="FunFam" id="3.10.110.10:FF:000007">
    <property type="entry name" value="Ubiquitin-conjugating enzyme E2 2"/>
    <property type="match status" value="1"/>
</dbReference>
<evidence type="ECO:0000256" key="11">
    <source>
        <dbReference type="ARBA" id="ARBA00022801"/>
    </source>
</evidence>
<dbReference type="InterPro" id="IPR015500">
    <property type="entry name" value="Peptidase_S8_subtilisin-rel"/>
</dbReference>
<evidence type="ECO:0000256" key="20">
    <source>
        <dbReference type="ARBA" id="ARBA00039884"/>
    </source>
</evidence>
<dbReference type="GO" id="GO:0006508">
    <property type="term" value="P:proteolysis"/>
    <property type="evidence" value="ECO:0007669"/>
    <property type="project" value="UniProtKB-KW"/>
</dbReference>
<dbReference type="SUPFAM" id="SSF54495">
    <property type="entry name" value="UBC-like"/>
    <property type="match status" value="1"/>
</dbReference>
<evidence type="ECO:0000256" key="27">
    <source>
        <dbReference type="PROSITE-ProRule" id="PRU10133"/>
    </source>
</evidence>
<dbReference type="PANTHER" id="PTHR43806">
    <property type="entry name" value="PEPTIDASE S8"/>
    <property type="match status" value="1"/>
</dbReference>
<dbReference type="PROSITE" id="PS00137">
    <property type="entry name" value="SUBTILASE_HIS"/>
    <property type="match status" value="1"/>
</dbReference>
<evidence type="ECO:0000256" key="19">
    <source>
        <dbReference type="ARBA" id="ARBA00023242"/>
    </source>
</evidence>
<evidence type="ECO:0000256" key="16">
    <source>
        <dbReference type="ARBA" id="ARBA00023015"/>
    </source>
</evidence>
<dbReference type="InterPro" id="IPR010259">
    <property type="entry name" value="S8pro/Inhibitor_I9"/>
</dbReference>
<dbReference type="InterPro" id="IPR023828">
    <property type="entry name" value="Peptidase_S8_Ser-AS"/>
</dbReference>
<organism evidence="31">
    <name type="scientific">Candidozyma auris</name>
    <name type="common">Yeast</name>
    <name type="synonym">Candida auris</name>
    <dbReference type="NCBI Taxonomy" id="498019"/>
    <lineage>
        <taxon>Eukaryota</taxon>
        <taxon>Fungi</taxon>
        <taxon>Dikarya</taxon>
        <taxon>Ascomycota</taxon>
        <taxon>Saccharomycotina</taxon>
        <taxon>Pichiomycetes</taxon>
        <taxon>Metschnikowiaceae</taxon>
        <taxon>Candidozyma</taxon>
    </lineage>
</organism>
<evidence type="ECO:0000256" key="4">
    <source>
        <dbReference type="ARBA" id="ARBA00012486"/>
    </source>
</evidence>
<keyword evidence="16" id="KW-0805">Transcription regulation</keyword>
<name>A0A8F3AHW2_CANAR</name>
<keyword evidence="29" id="KW-0732">Signal</keyword>
<dbReference type="GO" id="GO:0061631">
    <property type="term" value="F:ubiquitin conjugating enzyme activity"/>
    <property type="evidence" value="ECO:0007669"/>
    <property type="project" value="UniProtKB-EC"/>
</dbReference>
<dbReference type="FunFam" id="3.30.70.80:FF:000011">
    <property type="entry name" value="Vacuolar protease B"/>
    <property type="match status" value="1"/>
</dbReference>
<evidence type="ECO:0000256" key="22">
    <source>
        <dbReference type="ARBA" id="ARBA00042179"/>
    </source>
</evidence>
<evidence type="ECO:0000256" key="8">
    <source>
        <dbReference type="ARBA" id="ARBA00022741"/>
    </source>
</evidence>
<dbReference type="InterPro" id="IPR034193">
    <property type="entry name" value="PCSK9_ProteinaseK-like"/>
</dbReference>
<dbReference type="FunFam" id="3.40.50.200:FF:000007">
    <property type="entry name" value="Subtilisin-like serine protease"/>
    <property type="match status" value="1"/>
</dbReference>
<evidence type="ECO:0000256" key="7">
    <source>
        <dbReference type="ARBA" id="ARBA00022679"/>
    </source>
</evidence>
<dbReference type="AlphaFoldDB" id="A0A8F3AHW2"/>
<dbReference type="Gene3D" id="3.10.110.10">
    <property type="entry name" value="Ubiquitin Conjugating Enzyme"/>
    <property type="match status" value="1"/>
</dbReference>
<feature type="active site" description="Glycyl thioester intermediate" evidence="27">
    <location>
        <position position="634"/>
    </location>
</feature>
<evidence type="ECO:0000313" key="31">
    <source>
        <dbReference type="EMBL" id="QWW25244.1"/>
    </source>
</evidence>
<keyword evidence="7" id="KW-0808">Transferase</keyword>
<evidence type="ECO:0000256" key="3">
    <source>
        <dbReference type="ARBA" id="ARBA00011073"/>
    </source>
</evidence>
<evidence type="ECO:0000256" key="26">
    <source>
        <dbReference type="PROSITE-ProRule" id="PRU01240"/>
    </source>
</evidence>
<keyword evidence="14" id="KW-0156">Chromatin regulator</keyword>
<dbReference type="GO" id="GO:0030435">
    <property type="term" value="P:sporulation resulting in formation of a cellular spore"/>
    <property type="evidence" value="ECO:0007669"/>
    <property type="project" value="UniProtKB-KW"/>
</dbReference>
<dbReference type="InterPro" id="IPR022398">
    <property type="entry name" value="Peptidase_S8_His-AS"/>
</dbReference>
<keyword evidence="10" id="KW-0833">Ubl conjugation pathway</keyword>
<evidence type="ECO:0000256" key="9">
    <source>
        <dbReference type="ARBA" id="ARBA00022763"/>
    </source>
</evidence>
<dbReference type="InterPro" id="IPR037045">
    <property type="entry name" value="S8pro/Inhibitor_I9_sf"/>
</dbReference>
<dbReference type="PROSITE" id="PS00138">
    <property type="entry name" value="SUBTILASE_SER"/>
    <property type="match status" value="1"/>
</dbReference>
<dbReference type="CDD" id="cd04077">
    <property type="entry name" value="Peptidases_S8_PCSK9_ProteinaseK_like"/>
    <property type="match status" value="1"/>
</dbReference>
<comment type="similarity">
    <text evidence="3 26 28">Belongs to the peptidase S8 family.</text>
</comment>
<gene>
    <name evidence="31" type="ORF">CA7LBN_004126</name>
</gene>
<evidence type="ECO:0000256" key="10">
    <source>
        <dbReference type="ARBA" id="ARBA00022786"/>
    </source>
</evidence>
<keyword evidence="15" id="KW-0749">Sporulation</keyword>
<keyword evidence="18" id="KW-0234">DNA repair</keyword>
<evidence type="ECO:0000256" key="24">
    <source>
        <dbReference type="ARBA" id="ARBA00075663"/>
    </source>
</evidence>
<dbReference type="PROSITE" id="PS00136">
    <property type="entry name" value="SUBTILASE_ASP"/>
    <property type="match status" value="1"/>
</dbReference>
<comment type="subcellular location">
    <subcellularLocation>
        <location evidence="2">Cytoplasm</location>
    </subcellularLocation>
    <subcellularLocation>
        <location evidence="1">Nucleus</location>
    </subcellularLocation>
</comment>
<dbReference type="GO" id="GO:0006281">
    <property type="term" value="P:DNA repair"/>
    <property type="evidence" value="ECO:0007669"/>
    <property type="project" value="UniProtKB-KW"/>
</dbReference>
<keyword evidence="11 26" id="KW-0378">Hydrolase</keyword>
<dbReference type="GO" id="GO:0005634">
    <property type="term" value="C:nucleus"/>
    <property type="evidence" value="ECO:0007669"/>
    <property type="project" value="UniProtKB-SubCell"/>
</dbReference>
<evidence type="ECO:0000256" key="25">
    <source>
        <dbReference type="ARBA" id="ARBA00080892"/>
    </source>
</evidence>
<dbReference type="GO" id="GO:0005524">
    <property type="term" value="F:ATP binding"/>
    <property type="evidence" value="ECO:0007669"/>
    <property type="project" value="UniProtKB-KW"/>
</dbReference>
<keyword evidence="5" id="KW-0963">Cytoplasm</keyword>
<dbReference type="CDD" id="cd23790">
    <property type="entry name" value="UBCc_UBE2A_2B"/>
    <property type="match status" value="1"/>
</dbReference>
<dbReference type="GO" id="GO:0006325">
    <property type="term" value="P:chromatin organization"/>
    <property type="evidence" value="ECO:0007669"/>
    <property type="project" value="UniProtKB-KW"/>
</dbReference>
<dbReference type="InterPro" id="IPR023827">
    <property type="entry name" value="Peptidase_S8_Asp-AS"/>
</dbReference>
<dbReference type="InterPro" id="IPR000608">
    <property type="entry name" value="UBC"/>
</dbReference>
<dbReference type="EC" id="2.3.2.23" evidence="4"/>
<dbReference type="InterPro" id="IPR036852">
    <property type="entry name" value="Peptidase_S8/S53_dom_sf"/>
</dbReference>
<feature type="domain" description="UBC core" evidence="30">
    <location>
        <begin position="550"/>
        <end position="696"/>
    </location>
</feature>
<keyword evidence="6 26" id="KW-0645">Protease</keyword>
<dbReference type="InterPro" id="IPR023313">
    <property type="entry name" value="UBQ-conjugating_AS"/>
</dbReference>
<dbReference type="PANTHER" id="PTHR43806:SF11">
    <property type="entry name" value="CEREVISIN-RELATED"/>
    <property type="match status" value="1"/>
</dbReference>
<feature type="active site" description="Charge relay system" evidence="26">
    <location>
        <position position="257"/>
    </location>
</feature>
<evidence type="ECO:0000256" key="2">
    <source>
        <dbReference type="ARBA" id="ARBA00004496"/>
    </source>
</evidence>
<evidence type="ECO:0000256" key="18">
    <source>
        <dbReference type="ARBA" id="ARBA00023204"/>
    </source>
</evidence>
<evidence type="ECO:0000256" key="5">
    <source>
        <dbReference type="ARBA" id="ARBA00022490"/>
    </source>
</evidence>
<dbReference type="InterPro" id="IPR016135">
    <property type="entry name" value="UBQ-conjugating_enzyme/RWD"/>
</dbReference>
<evidence type="ECO:0000256" key="14">
    <source>
        <dbReference type="ARBA" id="ARBA00022853"/>
    </source>
</evidence>
<dbReference type="PROSITE" id="PS00183">
    <property type="entry name" value="UBC_1"/>
    <property type="match status" value="1"/>
</dbReference>
<dbReference type="PROSITE" id="PS50127">
    <property type="entry name" value="UBC_2"/>
    <property type="match status" value="1"/>
</dbReference>
<evidence type="ECO:0000256" key="6">
    <source>
        <dbReference type="ARBA" id="ARBA00022670"/>
    </source>
</evidence>
<keyword evidence="13" id="KW-0067">ATP-binding</keyword>
<dbReference type="PROSITE" id="PS51892">
    <property type="entry name" value="SUBTILASE"/>
    <property type="match status" value="1"/>
</dbReference>
<evidence type="ECO:0000256" key="29">
    <source>
        <dbReference type="SAM" id="SignalP"/>
    </source>
</evidence>
<dbReference type="SUPFAM" id="SSF54897">
    <property type="entry name" value="Protease propeptides/inhibitors"/>
    <property type="match status" value="1"/>
</dbReference>
<sequence>MLLSRSVALSILATLGVNGLVIPNIGDVIDVFKSTSTDLAALKEDISHKTEQFVSDLKASGHKLVAPENAAPLYSKEGLRDVIPHKYIIVFKDGVSKDYADFHANWVADIHAQEVGKADKSDPFFSTLDVEKVEGGITDTFDVANTLSGYTGYFLDSVVDLIRRDPAVAHVEKDSKVYANEFDVQKGAPWGLARISHRPPLSLSSFNQYLHDTEGGAGVTSYVIDTGVYVDHSQFEGRAKWGKTIPTGDTDNDANGHGTHCAGTIASKDFGVSKKAHVVAVKVLGSNGSGSMSDVLKGVEFAAKSHQEDAKSGKKGFKGSTANMSLGGGKSPALDMAVNAAVKAGLHFAVAAGNENQDAANTSPASAELAVTVGASTISDARAYFSNYGDTVDIFAPGLNILSTYIGSDTATATLSGTSMASPHIAGLLAYFVSLQPGSDSEFFVSDKGVSPGQLKKNLINYATKNILTDIPNDGTPNLLAFNGAGHNLTSFWNGEAVEETEEKKKTVSLGAKVDELIAKVEKDSSHLVDDVKKLVSDLYNKEKLAMSTPAKRRLMRDFKRMQSDAPSGVSASPLPDNVMSWNAVIIGPAETPFEDGTFKLVLQFDEQYPNKPPSVKFMSEMFHPNVYASGELCLDILQNRWSPTYDVSSILTSIQSLLNDPNISSPANVEAANLYKDHRSQYIKRVREVVEKSWDEDDDDDEDDSDEE</sequence>
<keyword evidence="8" id="KW-0547">Nucleotide-binding</keyword>
<protein>
    <recommendedName>
        <fullName evidence="20">Ubiquitin-conjugating enzyme E2 2</fullName>
        <ecNumber evidence="4">2.3.2.23</ecNumber>
    </recommendedName>
    <alternativeName>
        <fullName evidence="22">E2 ubiquitin-conjugating enzyme 2</fullName>
    </alternativeName>
    <alternativeName>
        <fullName evidence="23 24">ubiquitin carrier protein UBC2</fullName>
    </alternativeName>
    <alternativeName>
        <fullName evidence="21 25">ubiquitin-protein ligase UBC2</fullName>
    </alternativeName>
</protein>
<dbReference type="Gene3D" id="3.40.50.200">
    <property type="entry name" value="Peptidase S8/S53 domain"/>
    <property type="match status" value="1"/>
</dbReference>
<dbReference type="InterPro" id="IPR000209">
    <property type="entry name" value="Peptidase_S8/S53_dom"/>
</dbReference>
<dbReference type="Pfam" id="PF05922">
    <property type="entry name" value="Inhibitor_I9"/>
    <property type="match status" value="1"/>
</dbReference>
<evidence type="ECO:0000256" key="12">
    <source>
        <dbReference type="ARBA" id="ARBA00022825"/>
    </source>
</evidence>
<keyword evidence="19" id="KW-0539">Nucleus</keyword>
<keyword evidence="9" id="KW-0227">DNA damage</keyword>
<dbReference type="SUPFAM" id="SSF52743">
    <property type="entry name" value="Subtilisin-like"/>
    <property type="match status" value="1"/>
</dbReference>
<evidence type="ECO:0000256" key="13">
    <source>
        <dbReference type="ARBA" id="ARBA00022840"/>
    </source>
</evidence>
<reference evidence="31" key="1">
    <citation type="submission" date="2021-06" db="EMBL/GenBank/DDBJ databases">
        <title>Candida auris outbreak in lebanese hospital.</title>
        <authorList>
            <person name="Finianos M."/>
        </authorList>
    </citation>
    <scope>NUCLEOTIDE SEQUENCE</scope>
    <source>
        <strain evidence="31">CA7LBN</strain>
    </source>
</reference>
<evidence type="ECO:0000256" key="17">
    <source>
        <dbReference type="ARBA" id="ARBA00023163"/>
    </source>
</evidence>
<dbReference type="Pfam" id="PF00082">
    <property type="entry name" value="Peptidase_S8"/>
    <property type="match status" value="1"/>
</dbReference>
<proteinExistence type="inferred from homology"/>
<dbReference type="GO" id="GO:0005737">
    <property type="term" value="C:cytoplasm"/>
    <property type="evidence" value="ECO:0007669"/>
    <property type="project" value="UniProtKB-SubCell"/>
</dbReference>
<evidence type="ECO:0000256" key="28">
    <source>
        <dbReference type="RuleBase" id="RU003355"/>
    </source>
</evidence>
<keyword evidence="12 26" id="KW-0720">Serine protease</keyword>
<dbReference type="Pfam" id="PF00179">
    <property type="entry name" value="UQ_con"/>
    <property type="match status" value="1"/>
</dbReference>
<evidence type="ECO:0000256" key="15">
    <source>
        <dbReference type="ARBA" id="ARBA00022969"/>
    </source>
</evidence>
<evidence type="ECO:0000256" key="21">
    <source>
        <dbReference type="ARBA" id="ARBA00041569"/>
    </source>
</evidence>
<keyword evidence="17" id="KW-0804">Transcription</keyword>
<dbReference type="Gene3D" id="3.30.70.80">
    <property type="entry name" value="Peptidase S8 propeptide/proteinase inhibitor I9"/>
    <property type="match status" value="1"/>
</dbReference>
<dbReference type="EMBL" id="CP076753">
    <property type="protein sequence ID" value="QWW25244.1"/>
    <property type="molecule type" value="Genomic_DNA"/>
</dbReference>
<feature type="chain" id="PRO_5035002437" description="Ubiquitin-conjugating enzyme E2 2" evidence="29">
    <location>
        <begin position="20"/>
        <end position="709"/>
    </location>
</feature>
<dbReference type="Proteomes" id="UP000825438">
    <property type="component" value="Chromosome V"/>
</dbReference>
<feature type="active site" description="Charge relay system" evidence="26">
    <location>
        <position position="225"/>
    </location>
</feature>
<evidence type="ECO:0000256" key="23">
    <source>
        <dbReference type="ARBA" id="ARBA00042190"/>
    </source>
</evidence>
<accession>A0A8F3AHW2</accession>